<dbReference type="EMBL" id="BAABFL010000448">
    <property type="protein sequence ID" value="GAA4651341.1"/>
    <property type="molecule type" value="Genomic_DNA"/>
</dbReference>
<comment type="caution">
    <text evidence="6">The sequence shown here is derived from an EMBL/GenBank/DDBJ whole genome shotgun (WGS) entry which is preliminary data.</text>
</comment>
<evidence type="ECO:0000313" key="6">
    <source>
        <dbReference type="EMBL" id="GAA4651341.1"/>
    </source>
</evidence>
<protein>
    <submittedName>
        <fullName evidence="6">MAPEG family protein</fullName>
    </submittedName>
</protein>
<reference evidence="7" key="1">
    <citation type="journal article" date="2019" name="Int. J. Syst. Evol. Microbiol.">
        <title>The Global Catalogue of Microorganisms (GCM) 10K type strain sequencing project: providing services to taxonomists for standard genome sequencing and annotation.</title>
        <authorList>
            <consortium name="The Broad Institute Genomics Platform"/>
            <consortium name="The Broad Institute Genome Sequencing Center for Infectious Disease"/>
            <person name="Wu L."/>
            <person name="Ma J."/>
        </authorList>
    </citation>
    <scope>NUCLEOTIDE SEQUENCE [LARGE SCALE GENOMIC DNA]</scope>
    <source>
        <strain evidence="7">JCM 17805</strain>
    </source>
</reference>
<dbReference type="RefSeq" id="WP_345197703.1">
    <property type="nucleotide sequence ID" value="NZ_BAABFL010000448.1"/>
</dbReference>
<evidence type="ECO:0000256" key="2">
    <source>
        <dbReference type="ARBA" id="ARBA00022692"/>
    </source>
</evidence>
<keyword evidence="4 5" id="KW-0472">Membrane</keyword>
<evidence type="ECO:0000256" key="5">
    <source>
        <dbReference type="SAM" id="Phobius"/>
    </source>
</evidence>
<dbReference type="PANTHER" id="PTHR35371">
    <property type="entry name" value="INNER MEMBRANE PROTEIN"/>
    <property type="match status" value="1"/>
</dbReference>
<comment type="subcellular location">
    <subcellularLocation>
        <location evidence="1">Membrane</location>
    </subcellularLocation>
</comment>
<name>A0ABP8V618_9GAMM</name>
<proteinExistence type="predicted"/>
<evidence type="ECO:0000256" key="4">
    <source>
        <dbReference type="ARBA" id="ARBA00023136"/>
    </source>
</evidence>
<organism evidence="6 7">
    <name type="scientific">Kistimonas scapharcae</name>
    <dbReference type="NCBI Taxonomy" id="1036133"/>
    <lineage>
        <taxon>Bacteria</taxon>
        <taxon>Pseudomonadati</taxon>
        <taxon>Pseudomonadota</taxon>
        <taxon>Gammaproteobacteria</taxon>
        <taxon>Oceanospirillales</taxon>
        <taxon>Endozoicomonadaceae</taxon>
        <taxon>Kistimonas</taxon>
    </lineage>
</organism>
<keyword evidence="7" id="KW-1185">Reference proteome</keyword>
<dbReference type="SUPFAM" id="SSF161084">
    <property type="entry name" value="MAPEG domain-like"/>
    <property type="match status" value="1"/>
</dbReference>
<evidence type="ECO:0000256" key="3">
    <source>
        <dbReference type="ARBA" id="ARBA00022989"/>
    </source>
</evidence>
<evidence type="ECO:0000256" key="1">
    <source>
        <dbReference type="ARBA" id="ARBA00004370"/>
    </source>
</evidence>
<accession>A0ABP8V618</accession>
<evidence type="ECO:0000313" key="7">
    <source>
        <dbReference type="Proteomes" id="UP001500604"/>
    </source>
</evidence>
<dbReference type="InterPro" id="IPR001129">
    <property type="entry name" value="Membr-assoc_MAPEG"/>
</dbReference>
<keyword evidence="3 5" id="KW-1133">Transmembrane helix</keyword>
<dbReference type="Gene3D" id="1.20.120.550">
    <property type="entry name" value="Membrane associated eicosanoid/glutathione metabolism-like domain"/>
    <property type="match status" value="1"/>
</dbReference>
<sequence>MMTTAYWCVLAAAMMPFVFTLISKSTTPGYNNRRPRDFYVGLQGLSARANWAQQNCFEALPVFAAAVIIAHQVGVAGQLTIDMLALAFIGLRVLYGIFYLVDKHMLRSLSWFAAYGCVIALFVVSA</sequence>
<dbReference type="Proteomes" id="UP001500604">
    <property type="component" value="Unassembled WGS sequence"/>
</dbReference>
<keyword evidence="2 5" id="KW-0812">Transmembrane</keyword>
<dbReference type="Pfam" id="PF01124">
    <property type="entry name" value="MAPEG"/>
    <property type="match status" value="1"/>
</dbReference>
<dbReference type="PANTHER" id="PTHR35371:SF1">
    <property type="entry name" value="BLR7753 PROTEIN"/>
    <property type="match status" value="1"/>
</dbReference>
<gene>
    <name evidence="6" type="ORF">GCM10023116_36250</name>
</gene>
<feature type="transmembrane region" description="Helical" evidence="5">
    <location>
        <begin position="83"/>
        <end position="101"/>
    </location>
</feature>
<dbReference type="InterPro" id="IPR023352">
    <property type="entry name" value="MAPEG-like_dom_sf"/>
</dbReference>
<feature type="transmembrane region" description="Helical" evidence="5">
    <location>
        <begin position="108"/>
        <end position="125"/>
    </location>
</feature>